<reference evidence="4" key="2">
    <citation type="submission" date="2015-01" db="EMBL/GenBank/DDBJ databases">
        <title>Evolutionary Origins and Diversification of the Mycorrhizal Mutualists.</title>
        <authorList>
            <consortium name="DOE Joint Genome Institute"/>
            <consortium name="Mycorrhizal Genomics Consortium"/>
            <person name="Kohler A."/>
            <person name="Kuo A."/>
            <person name="Nagy L.G."/>
            <person name="Floudas D."/>
            <person name="Copeland A."/>
            <person name="Barry K.W."/>
            <person name="Cichocki N."/>
            <person name="Veneault-Fourrey C."/>
            <person name="LaButti K."/>
            <person name="Lindquist E.A."/>
            <person name="Lipzen A."/>
            <person name="Lundell T."/>
            <person name="Morin E."/>
            <person name="Murat C."/>
            <person name="Riley R."/>
            <person name="Ohm R."/>
            <person name="Sun H."/>
            <person name="Tunlid A."/>
            <person name="Henrissat B."/>
            <person name="Grigoriev I.V."/>
            <person name="Hibbett D.S."/>
            <person name="Martin F."/>
        </authorList>
    </citation>
    <scope>NUCLEOTIDE SEQUENCE [LARGE SCALE GENOMIC DNA]</scope>
    <source>
        <strain evidence="4">Marx 270</strain>
    </source>
</reference>
<dbReference type="EMBL" id="KN832063">
    <property type="protein sequence ID" value="KIN95639.1"/>
    <property type="molecule type" value="Genomic_DNA"/>
</dbReference>
<sequence>MEDLNQVVCPDFSTEEYNEAHLQLVSDTIDNEQVAQILGSLWEIHNNKEKAQWAIQRAEKARRVQEANEQAVEEHAEEQHCACEEEEAACLEEQKKYKAKFMPICNVKAPNGPVNIPAPYVSRKLLKGDYCELYFFTNASLAEAESFNPSVNDEALTLLKADNGQRLWVPASTTRDKSSVIKDEDLTWDNSEKQ</sequence>
<reference evidence="3 4" key="1">
    <citation type="submission" date="2014-04" db="EMBL/GenBank/DDBJ databases">
        <authorList>
            <consortium name="DOE Joint Genome Institute"/>
            <person name="Kuo A."/>
            <person name="Kohler A."/>
            <person name="Costa M.D."/>
            <person name="Nagy L.G."/>
            <person name="Floudas D."/>
            <person name="Copeland A."/>
            <person name="Barry K.W."/>
            <person name="Cichocki N."/>
            <person name="Veneault-Fourrey C."/>
            <person name="LaButti K."/>
            <person name="Lindquist E.A."/>
            <person name="Lipzen A."/>
            <person name="Lundell T."/>
            <person name="Morin E."/>
            <person name="Murat C."/>
            <person name="Sun H."/>
            <person name="Tunlid A."/>
            <person name="Henrissat B."/>
            <person name="Grigoriev I.V."/>
            <person name="Hibbett D.S."/>
            <person name="Martin F."/>
            <person name="Nordberg H.P."/>
            <person name="Cantor M.N."/>
            <person name="Hua S.X."/>
        </authorList>
    </citation>
    <scope>NUCLEOTIDE SEQUENCE [LARGE SCALE GENOMIC DNA]</scope>
    <source>
        <strain evidence="3 4">Marx 270</strain>
    </source>
</reference>
<feature type="region of interest" description="Disordered" evidence="2">
    <location>
        <begin position="172"/>
        <end position="194"/>
    </location>
</feature>
<evidence type="ECO:0000313" key="3">
    <source>
        <dbReference type="EMBL" id="KIN95639.1"/>
    </source>
</evidence>
<dbReference type="STRING" id="870435.A0A0C3N3M2"/>
<evidence type="ECO:0000256" key="2">
    <source>
        <dbReference type="SAM" id="MobiDB-lite"/>
    </source>
</evidence>
<dbReference type="HOGENOM" id="CLU_052398_0_2_1"/>
<organism evidence="3 4">
    <name type="scientific">Pisolithus tinctorius Marx 270</name>
    <dbReference type="NCBI Taxonomy" id="870435"/>
    <lineage>
        <taxon>Eukaryota</taxon>
        <taxon>Fungi</taxon>
        <taxon>Dikarya</taxon>
        <taxon>Basidiomycota</taxon>
        <taxon>Agaricomycotina</taxon>
        <taxon>Agaricomycetes</taxon>
        <taxon>Agaricomycetidae</taxon>
        <taxon>Boletales</taxon>
        <taxon>Sclerodermatineae</taxon>
        <taxon>Pisolithaceae</taxon>
        <taxon>Pisolithus</taxon>
    </lineage>
</organism>
<dbReference type="Proteomes" id="UP000054217">
    <property type="component" value="Unassembled WGS sequence"/>
</dbReference>
<feature type="coiled-coil region" evidence="1">
    <location>
        <begin position="48"/>
        <end position="78"/>
    </location>
</feature>
<accession>A0A0C3N3M2</accession>
<gene>
    <name evidence="3" type="ORF">M404DRAFT_34013</name>
</gene>
<evidence type="ECO:0000313" key="4">
    <source>
        <dbReference type="Proteomes" id="UP000054217"/>
    </source>
</evidence>
<evidence type="ECO:0000256" key="1">
    <source>
        <dbReference type="SAM" id="Coils"/>
    </source>
</evidence>
<protein>
    <submittedName>
        <fullName evidence="3">Uncharacterized protein</fullName>
    </submittedName>
</protein>
<keyword evidence="1" id="KW-0175">Coiled coil</keyword>
<dbReference type="AlphaFoldDB" id="A0A0C3N3M2"/>
<proteinExistence type="predicted"/>
<name>A0A0C3N3M2_PISTI</name>
<feature type="compositionally biased region" description="Basic and acidic residues" evidence="2">
    <location>
        <begin position="174"/>
        <end position="194"/>
    </location>
</feature>
<dbReference type="OrthoDB" id="2688210at2759"/>
<keyword evidence="4" id="KW-1185">Reference proteome</keyword>
<dbReference type="InParanoid" id="A0A0C3N3M2"/>